<name>A0A934HWV3_9CLOT</name>
<gene>
    <name evidence="1" type="ORF">I6U51_12305</name>
</gene>
<organism evidence="1 2">
    <name type="scientific">Clostridium aciditolerans</name>
    <dbReference type="NCBI Taxonomy" id="339861"/>
    <lineage>
        <taxon>Bacteria</taxon>
        <taxon>Bacillati</taxon>
        <taxon>Bacillota</taxon>
        <taxon>Clostridia</taxon>
        <taxon>Eubacteriales</taxon>
        <taxon>Clostridiaceae</taxon>
        <taxon>Clostridium</taxon>
    </lineage>
</organism>
<keyword evidence="2" id="KW-1185">Reference proteome</keyword>
<proteinExistence type="predicted"/>
<sequence length="64" mass="7283">MLKNLTNIPANNFDCKAPIEVVIKKIYKLNEAEIDEISNNELIISEEDNSLIELDIIIDIPTNK</sequence>
<dbReference type="Proteomes" id="UP000622687">
    <property type="component" value="Unassembled WGS sequence"/>
</dbReference>
<accession>A0A934HWV3</accession>
<reference evidence="1" key="1">
    <citation type="submission" date="2020-12" db="EMBL/GenBank/DDBJ databases">
        <title>Clostridium thailandense sp. nov., a novel acetogenic bacterium isolated from peat land soil in Thailand.</title>
        <authorList>
            <person name="Chaikitkaew S."/>
            <person name="Birkeland N.K."/>
        </authorList>
    </citation>
    <scope>NUCLEOTIDE SEQUENCE</scope>
    <source>
        <strain evidence="1">DSM 17425</strain>
    </source>
</reference>
<dbReference type="AlphaFoldDB" id="A0A934HWV3"/>
<evidence type="ECO:0000313" key="2">
    <source>
        <dbReference type="Proteomes" id="UP000622687"/>
    </source>
</evidence>
<protein>
    <submittedName>
        <fullName evidence="1">Uncharacterized protein</fullName>
    </submittedName>
</protein>
<comment type="caution">
    <text evidence="1">The sequence shown here is derived from an EMBL/GenBank/DDBJ whole genome shotgun (WGS) entry which is preliminary data.</text>
</comment>
<evidence type="ECO:0000313" key="1">
    <source>
        <dbReference type="EMBL" id="MBI6873484.1"/>
    </source>
</evidence>
<dbReference type="EMBL" id="JAEEGB010000013">
    <property type="protein sequence ID" value="MBI6873484.1"/>
    <property type="molecule type" value="Genomic_DNA"/>
</dbReference>